<feature type="transmembrane region" description="Helical" evidence="2">
    <location>
        <begin position="37"/>
        <end position="61"/>
    </location>
</feature>
<keyword evidence="2" id="KW-0472">Membrane</keyword>
<organism evidence="3 4">
    <name type="scientific">Chlamydia trachomatis serovar A (strain A2497)</name>
    <dbReference type="NCBI Taxonomy" id="580047"/>
    <lineage>
        <taxon>Bacteria</taxon>
        <taxon>Pseudomonadati</taxon>
        <taxon>Chlamydiota</taxon>
        <taxon>Chlamydiia</taxon>
        <taxon>Chlamydiales</taxon>
        <taxon>Chlamydiaceae</taxon>
        <taxon>Chlamydia/Chlamydophila group</taxon>
        <taxon>Chlamydia</taxon>
    </lineage>
</organism>
<keyword evidence="2" id="KW-0812">Transmembrane</keyword>
<proteinExistence type="predicted"/>
<feature type="region of interest" description="Disordered" evidence="1">
    <location>
        <begin position="256"/>
        <end position="275"/>
    </location>
</feature>
<dbReference type="PATRIC" id="fig|580047.4.peg.134"/>
<gene>
    <name evidence="3" type="ordered locus">CTO_0126</name>
</gene>
<dbReference type="KEGG" id="cra:CTO_0126"/>
<dbReference type="EMBL" id="CP002401">
    <property type="protein sequence ID" value="AEP34936.1"/>
    <property type="molecule type" value="Genomic_DNA"/>
</dbReference>
<keyword evidence="2" id="KW-1133">Transmembrane helix</keyword>
<dbReference type="Proteomes" id="UP000009287">
    <property type="component" value="Chromosome"/>
</dbReference>
<dbReference type="AlphaFoldDB" id="G4NM96"/>
<feature type="region of interest" description="Disordered" evidence="1">
    <location>
        <begin position="1"/>
        <end position="22"/>
    </location>
</feature>
<evidence type="ECO:0000256" key="2">
    <source>
        <dbReference type="SAM" id="Phobius"/>
    </source>
</evidence>
<protein>
    <submittedName>
        <fullName evidence="3">Inclusion membrane protein A</fullName>
    </submittedName>
</protein>
<evidence type="ECO:0000256" key="1">
    <source>
        <dbReference type="SAM" id="MobiDB-lite"/>
    </source>
</evidence>
<sequence>MPMTTPTLIVTPPSPPAPSYSANRVPQPSLMDKIKKIAAIASLILIGTIGFLALLGHLVGFLISSQITIVLLALFIISLAGNALYLQKTANLHLYQDLQREVRSLKEINFMLSVLQKEFLHLSKEFATTSKDLSAVSQDFYSCLQGFRDNYKGFESLLDEYKNSTEEMRKLFSQEIIADLKGSVASLREEIRFLTPLAEEVRRLAHNQQSLTVVIEELKTIRDSLRDEIGQLSQLSKTLTSQIALQRKESSDLCSQIRETLSSPRKSASPSTKSS</sequence>
<accession>G4NM96</accession>
<evidence type="ECO:0000313" key="3">
    <source>
        <dbReference type="EMBL" id="AEP34936.1"/>
    </source>
</evidence>
<reference evidence="3 4" key="1">
    <citation type="journal article" date="2011" name="J. Exp. Med.">
        <title>A live-attenuated chlamydial vaccine protects against trachoma in nonhuman primates.</title>
        <authorList>
            <person name="Kari L."/>
            <person name="Whitmire W.M."/>
            <person name="Olivares-Zavaleta N."/>
            <person name="Goheen M.M."/>
            <person name="Taylor L.D."/>
            <person name="Carlson J.H."/>
            <person name="Sturdevant G.L."/>
            <person name="Lu C."/>
            <person name="Bakios L.E."/>
            <person name="Randall L.B."/>
            <person name="Parnell M.J."/>
            <person name="Zhong G."/>
            <person name="Caldwell H.D."/>
        </authorList>
    </citation>
    <scope>NUCLEOTIDE SEQUENCE [LARGE SCALE GENOMIC DNA]</scope>
    <source>
        <strain evidence="3 4">A2497</strain>
    </source>
</reference>
<feature type="compositionally biased region" description="Low complexity" evidence="1">
    <location>
        <begin position="1"/>
        <end position="11"/>
    </location>
</feature>
<name>G4NM96_CHLT4</name>
<evidence type="ECO:0000313" key="4">
    <source>
        <dbReference type="Proteomes" id="UP000009287"/>
    </source>
</evidence>
<feature type="transmembrane region" description="Helical" evidence="2">
    <location>
        <begin position="67"/>
        <end position="86"/>
    </location>
</feature>